<dbReference type="Proteomes" id="UP001222027">
    <property type="component" value="Unassembled WGS sequence"/>
</dbReference>
<gene>
    <name evidence="2" type="ORF">OPV22_014921</name>
</gene>
<protein>
    <submittedName>
        <fullName evidence="2">Uncharacterized protein</fullName>
    </submittedName>
</protein>
<dbReference type="EMBL" id="JAQQAF010000004">
    <property type="protein sequence ID" value="KAJ8493200.1"/>
    <property type="molecule type" value="Genomic_DNA"/>
</dbReference>
<keyword evidence="3" id="KW-1185">Reference proteome</keyword>
<evidence type="ECO:0000313" key="2">
    <source>
        <dbReference type="EMBL" id="KAJ8493200.1"/>
    </source>
</evidence>
<organism evidence="2 3">
    <name type="scientific">Ensete ventricosum</name>
    <name type="common">Abyssinian banana</name>
    <name type="synonym">Musa ensete</name>
    <dbReference type="NCBI Taxonomy" id="4639"/>
    <lineage>
        <taxon>Eukaryota</taxon>
        <taxon>Viridiplantae</taxon>
        <taxon>Streptophyta</taxon>
        <taxon>Embryophyta</taxon>
        <taxon>Tracheophyta</taxon>
        <taxon>Spermatophyta</taxon>
        <taxon>Magnoliopsida</taxon>
        <taxon>Liliopsida</taxon>
        <taxon>Zingiberales</taxon>
        <taxon>Musaceae</taxon>
        <taxon>Ensete</taxon>
    </lineage>
</organism>
<evidence type="ECO:0000313" key="3">
    <source>
        <dbReference type="Proteomes" id="UP001222027"/>
    </source>
</evidence>
<reference evidence="2 3" key="1">
    <citation type="submission" date="2022-12" db="EMBL/GenBank/DDBJ databases">
        <title>Chromosome-scale assembly of the Ensete ventricosum genome.</title>
        <authorList>
            <person name="Dussert Y."/>
            <person name="Stocks J."/>
            <person name="Wendawek A."/>
            <person name="Woldeyes F."/>
            <person name="Nichols R.A."/>
            <person name="Borrell J.S."/>
        </authorList>
    </citation>
    <scope>NUCLEOTIDE SEQUENCE [LARGE SCALE GENOMIC DNA]</scope>
    <source>
        <strain evidence="3">cv. Maze</strain>
        <tissue evidence="2">Seeds</tissue>
    </source>
</reference>
<accession>A0AAV8R2N4</accession>
<evidence type="ECO:0000256" key="1">
    <source>
        <dbReference type="SAM" id="MobiDB-lite"/>
    </source>
</evidence>
<comment type="caution">
    <text evidence="2">The sequence shown here is derived from an EMBL/GenBank/DDBJ whole genome shotgun (WGS) entry which is preliminary data.</text>
</comment>
<feature type="region of interest" description="Disordered" evidence="1">
    <location>
        <begin position="22"/>
        <end position="53"/>
    </location>
</feature>
<sequence length="103" mass="11638">MESQNMKTAAWQDRVELKRHLNQSKTCEHSPPTHFTISEKHPPAAMGVPFGGTRDKVWGSRQSVMVTKGLHCSTPVHSNMLPHYHPAAPVDHTVFCETQVYYV</sequence>
<name>A0AAV8R2N4_ENSVE</name>
<dbReference type="AlphaFoldDB" id="A0AAV8R2N4"/>
<proteinExistence type="predicted"/>